<evidence type="ECO:0000313" key="8">
    <source>
        <dbReference type="EMBL" id="OHS99408.1"/>
    </source>
</evidence>
<dbReference type="GeneID" id="94844190"/>
<dbReference type="PANTHER" id="PTHR23063:SF52">
    <property type="entry name" value="LYSOPHOSPHATIDYLCHOLINE ACYLTRANSFERASE"/>
    <property type="match status" value="1"/>
</dbReference>
<feature type="transmembrane region" description="Helical" evidence="7">
    <location>
        <begin position="149"/>
        <end position="167"/>
    </location>
</feature>
<name>A0A1J4JJS3_9EUKA</name>
<evidence type="ECO:0000256" key="3">
    <source>
        <dbReference type="ARBA" id="ARBA00022989"/>
    </source>
</evidence>
<dbReference type="AlphaFoldDB" id="A0A1J4JJS3"/>
<evidence type="ECO:0000256" key="6">
    <source>
        <dbReference type="ARBA" id="ARBA00023315"/>
    </source>
</evidence>
<keyword evidence="9" id="KW-1185">Reference proteome</keyword>
<accession>A0A1J4JJS3</accession>
<dbReference type="GO" id="GO:0016746">
    <property type="term" value="F:acyltransferase activity"/>
    <property type="evidence" value="ECO:0007669"/>
    <property type="project" value="UniProtKB-KW"/>
</dbReference>
<feature type="transmembrane region" description="Helical" evidence="7">
    <location>
        <begin position="33"/>
        <end position="59"/>
    </location>
</feature>
<feature type="transmembrane region" description="Helical" evidence="7">
    <location>
        <begin position="79"/>
        <end position="101"/>
    </location>
</feature>
<dbReference type="GO" id="GO:0006629">
    <property type="term" value="P:lipid metabolic process"/>
    <property type="evidence" value="ECO:0007669"/>
    <property type="project" value="UniProtKB-KW"/>
</dbReference>
<evidence type="ECO:0000256" key="4">
    <source>
        <dbReference type="ARBA" id="ARBA00023098"/>
    </source>
</evidence>
<keyword evidence="5 7" id="KW-0472">Membrane</keyword>
<keyword evidence="2 7" id="KW-0812">Transmembrane</keyword>
<keyword evidence="3 7" id="KW-1133">Transmembrane helix</keyword>
<dbReference type="RefSeq" id="XP_068352545.1">
    <property type="nucleotide sequence ID" value="XM_068509486.1"/>
</dbReference>
<evidence type="ECO:0000256" key="7">
    <source>
        <dbReference type="SAM" id="Phobius"/>
    </source>
</evidence>
<evidence type="ECO:0008006" key="10">
    <source>
        <dbReference type="Google" id="ProtNLM"/>
    </source>
</evidence>
<dbReference type="Proteomes" id="UP000179807">
    <property type="component" value="Unassembled WGS sequence"/>
</dbReference>
<evidence type="ECO:0000256" key="5">
    <source>
        <dbReference type="ARBA" id="ARBA00023136"/>
    </source>
</evidence>
<protein>
    <recommendedName>
        <fullName evidence="10">Phospholipid/glycerol acyltransferase domain-containing protein</fullName>
    </recommendedName>
</protein>
<gene>
    <name evidence="8" type="ORF">TRFO_34128</name>
</gene>
<organism evidence="8 9">
    <name type="scientific">Tritrichomonas foetus</name>
    <dbReference type="NCBI Taxonomy" id="1144522"/>
    <lineage>
        <taxon>Eukaryota</taxon>
        <taxon>Metamonada</taxon>
        <taxon>Parabasalia</taxon>
        <taxon>Tritrichomonadida</taxon>
        <taxon>Tritrichomonadidae</taxon>
        <taxon>Tritrichomonas</taxon>
    </lineage>
</organism>
<keyword evidence="6" id="KW-0012">Acyltransferase</keyword>
<proteinExistence type="predicted"/>
<evidence type="ECO:0000313" key="9">
    <source>
        <dbReference type="Proteomes" id="UP000179807"/>
    </source>
</evidence>
<evidence type="ECO:0000256" key="1">
    <source>
        <dbReference type="ARBA" id="ARBA00022679"/>
    </source>
</evidence>
<dbReference type="PANTHER" id="PTHR23063">
    <property type="entry name" value="PHOSPHOLIPID ACYLTRANSFERASE"/>
    <property type="match status" value="1"/>
</dbReference>
<keyword evidence="1" id="KW-0808">Transferase</keyword>
<dbReference type="EMBL" id="MLAK01001006">
    <property type="protein sequence ID" value="OHS99408.1"/>
    <property type="molecule type" value="Genomic_DNA"/>
</dbReference>
<keyword evidence="4" id="KW-0443">Lipid metabolism</keyword>
<sequence length="317" mass="36154">MNKASKPPSYIDTATGINPFEPKRSYIHPVMKVVRFCVACIKIPSLISTFSISMMYYILAMIIPITKIRVMLIKITSYIFDRLILFLFGNVFIHVVPTPLIDTFNEPGELKKVNPGDIIISNFGSYLNIFWLQSKYSPLYVVPNDTQTVVVYSFFTLIIGILTKTPMKSGKKVKLEKVIQIAKENQSPIVIFPERCPTNGSGLLTFCEFGEKVKLFDTNFHIICFSHQFSGESPNFTCGNGFLHVFRMLGRSMASMKVKIALPQDIPPFESQIDSEWLEKVRIVMGKILRVPLLSVNYESSFEFYETIESQRKSHID</sequence>
<evidence type="ECO:0000256" key="2">
    <source>
        <dbReference type="ARBA" id="ARBA00022692"/>
    </source>
</evidence>
<comment type="caution">
    <text evidence="8">The sequence shown here is derived from an EMBL/GenBank/DDBJ whole genome shotgun (WGS) entry which is preliminary data.</text>
</comment>
<dbReference type="VEuPathDB" id="TrichDB:TRFO_34128"/>
<reference evidence="8" key="1">
    <citation type="submission" date="2016-10" db="EMBL/GenBank/DDBJ databases">
        <authorList>
            <person name="Benchimol M."/>
            <person name="Almeida L.G."/>
            <person name="Vasconcelos A.T."/>
            <person name="Perreira-Neves A."/>
            <person name="Rosa I.A."/>
            <person name="Tasca T."/>
            <person name="Bogo M.R."/>
            <person name="de Souza W."/>
        </authorList>
    </citation>
    <scope>NUCLEOTIDE SEQUENCE [LARGE SCALE GENOMIC DNA]</scope>
    <source>
        <strain evidence="8">K</strain>
    </source>
</reference>
<dbReference type="OrthoDB" id="272512at2759"/>